<evidence type="ECO:0000259" key="1">
    <source>
        <dbReference type="Pfam" id="PF20150"/>
    </source>
</evidence>
<feature type="domain" description="2EXR" evidence="1">
    <location>
        <begin position="11"/>
        <end position="117"/>
    </location>
</feature>
<sequence>MNTLNERTQTFDIFPDLPLELRLKIWRRTPHLFPRIIEVRPRITPTEAWNPLTTKHHVRATAPLILLQINREARKELLPFYTRLSSDVRLNLILDTDSASPDPHEKPPLVNLAVDTLYFNVTWSTGEEVPYFSFIQRLFQDFHRDKQLVRRIAVGIFSELAKTLRDIVLWKICNPEGGDAIYAVRKSALFEFKDLEELVLINEFNHLRAEMGLVALVDDEGSDERYKIVPELKEFEGELMLGWKVPKIRMCSTVAAPVDNREIESQSSYLRRVYGGDFVDRFMARH</sequence>
<dbReference type="Proteomes" id="UP001152300">
    <property type="component" value="Unassembled WGS sequence"/>
</dbReference>
<protein>
    <recommendedName>
        <fullName evidence="1">2EXR domain-containing protein</fullName>
    </recommendedName>
</protein>
<dbReference type="EMBL" id="JAPEIS010000004">
    <property type="protein sequence ID" value="KAJ8067189.1"/>
    <property type="molecule type" value="Genomic_DNA"/>
</dbReference>
<evidence type="ECO:0000313" key="3">
    <source>
        <dbReference type="Proteomes" id="UP001152300"/>
    </source>
</evidence>
<keyword evidence="3" id="KW-1185">Reference proteome</keyword>
<organism evidence="2 3">
    <name type="scientific">Sclerotinia nivalis</name>
    <dbReference type="NCBI Taxonomy" id="352851"/>
    <lineage>
        <taxon>Eukaryota</taxon>
        <taxon>Fungi</taxon>
        <taxon>Dikarya</taxon>
        <taxon>Ascomycota</taxon>
        <taxon>Pezizomycotina</taxon>
        <taxon>Leotiomycetes</taxon>
        <taxon>Helotiales</taxon>
        <taxon>Sclerotiniaceae</taxon>
        <taxon>Sclerotinia</taxon>
    </lineage>
</organism>
<comment type="caution">
    <text evidence="2">The sequence shown here is derived from an EMBL/GenBank/DDBJ whole genome shotgun (WGS) entry which is preliminary data.</text>
</comment>
<accession>A0A9X0DL86</accession>
<dbReference type="Pfam" id="PF20150">
    <property type="entry name" value="2EXR"/>
    <property type="match status" value="1"/>
</dbReference>
<dbReference type="InterPro" id="IPR045518">
    <property type="entry name" value="2EXR"/>
</dbReference>
<dbReference type="PANTHER" id="PTHR35910">
    <property type="entry name" value="2EXR DOMAIN-CONTAINING PROTEIN"/>
    <property type="match status" value="1"/>
</dbReference>
<dbReference type="PANTHER" id="PTHR35910:SF6">
    <property type="entry name" value="2EXR DOMAIN-CONTAINING PROTEIN"/>
    <property type="match status" value="1"/>
</dbReference>
<evidence type="ECO:0000313" key="2">
    <source>
        <dbReference type="EMBL" id="KAJ8067189.1"/>
    </source>
</evidence>
<name>A0A9X0DL86_9HELO</name>
<reference evidence="2" key="1">
    <citation type="submission" date="2022-11" db="EMBL/GenBank/DDBJ databases">
        <title>Genome Resource of Sclerotinia nivalis Strain SnTB1, a Plant Pathogen Isolated from American Ginseng.</title>
        <authorList>
            <person name="Fan S."/>
        </authorList>
    </citation>
    <scope>NUCLEOTIDE SEQUENCE</scope>
    <source>
        <strain evidence="2">SnTB1</strain>
    </source>
</reference>
<dbReference type="AlphaFoldDB" id="A0A9X0DL86"/>
<proteinExistence type="predicted"/>
<gene>
    <name evidence="2" type="ORF">OCU04_004554</name>
</gene>
<dbReference type="OrthoDB" id="3553482at2759"/>